<dbReference type="InterPro" id="IPR001469">
    <property type="entry name" value="ATP_synth_F1_dsu/esu"/>
</dbReference>
<dbReference type="NCBIfam" id="TIGR03166">
    <property type="entry name" value="alt_F1F0_F1_eps"/>
    <property type="match status" value="1"/>
</dbReference>
<keyword evidence="4" id="KW-0813">Transport</keyword>
<keyword evidence="5" id="KW-0406">Ion transport</keyword>
<accession>A0A1H7I1N9</accession>
<dbReference type="GO" id="GO:0012505">
    <property type="term" value="C:endomembrane system"/>
    <property type="evidence" value="ECO:0007669"/>
    <property type="project" value="UniProtKB-SubCell"/>
</dbReference>
<sequence>MNLKILLPFAVFTEKTGIVRIIAETDAGSFGFLPNRLDCVAVLVPGIFVFETEGKGETYLAVDEGILIKTGTDVLVAVRKAIEGVDLATLREVVSKEFSNMDAQEQSVRQAVAKMESGFIRRFAEFFRE</sequence>
<dbReference type="NCBIfam" id="NF004871">
    <property type="entry name" value="PRK06228.1"/>
    <property type="match status" value="1"/>
</dbReference>
<dbReference type="GO" id="GO:0046933">
    <property type="term" value="F:proton-transporting ATP synthase activity, rotational mechanism"/>
    <property type="evidence" value="ECO:0007669"/>
    <property type="project" value="InterPro"/>
</dbReference>
<evidence type="ECO:0000256" key="6">
    <source>
        <dbReference type="ARBA" id="ARBA00023136"/>
    </source>
</evidence>
<dbReference type="GO" id="GO:0045259">
    <property type="term" value="C:proton-transporting ATP synthase complex"/>
    <property type="evidence" value="ECO:0007669"/>
    <property type="project" value="UniProtKB-KW"/>
</dbReference>
<comment type="similarity">
    <text evidence="3">Belongs to the ATPase epsilon chain family.</text>
</comment>
<comment type="function">
    <text evidence="1">Produces ATP from ADP in the presence of a proton gradient across the membrane.</text>
</comment>
<dbReference type="InterPro" id="IPR020546">
    <property type="entry name" value="ATP_synth_F1_dsu/esu_N"/>
</dbReference>
<keyword evidence="7" id="KW-0066">ATP synthesis</keyword>
<dbReference type="STRING" id="1233.SAMN05216387_10231"/>
<dbReference type="Pfam" id="PF02823">
    <property type="entry name" value="ATP-synt_DE_N"/>
    <property type="match status" value="1"/>
</dbReference>
<keyword evidence="10" id="KW-1185">Reference proteome</keyword>
<dbReference type="SUPFAM" id="SSF51344">
    <property type="entry name" value="Epsilon subunit of F1F0-ATP synthase N-terminal domain"/>
    <property type="match status" value="1"/>
</dbReference>
<evidence type="ECO:0000256" key="7">
    <source>
        <dbReference type="ARBA" id="ARBA00023196"/>
    </source>
</evidence>
<evidence type="ECO:0000256" key="4">
    <source>
        <dbReference type="ARBA" id="ARBA00022448"/>
    </source>
</evidence>
<evidence type="ECO:0000256" key="5">
    <source>
        <dbReference type="ARBA" id="ARBA00023065"/>
    </source>
</evidence>
<feature type="domain" description="ATP synthase F1 complex delta/epsilon subunit N-terminal" evidence="8">
    <location>
        <begin position="1"/>
        <end position="81"/>
    </location>
</feature>
<keyword evidence="7" id="KW-0139">CF(1)</keyword>
<protein>
    <submittedName>
        <fullName evidence="9">F-type H+-transporting ATPase subunit epsilon</fullName>
    </submittedName>
</protein>
<dbReference type="Gene3D" id="2.60.15.10">
    <property type="entry name" value="F0F1 ATP synthase delta/epsilon subunit, N-terminal"/>
    <property type="match status" value="1"/>
</dbReference>
<evidence type="ECO:0000313" key="10">
    <source>
        <dbReference type="Proteomes" id="UP000198620"/>
    </source>
</evidence>
<evidence type="ECO:0000259" key="8">
    <source>
        <dbReference type="Pfam" id="PF02823"/>
    </source>
</evidence>
<dbReference type="EMBL" id="FOBH01000002">
    <property type="protein sequence ID" value="SEK56449.1"/>
    <property type="molecule type" value="Genomic_DNA"/>
</dbReference>
<comment type="subcellular location">
    <subcellularLocation>
        <location evidence="2">Endomembrane system</location>
        <topology evidence="2">Peripheral membrane protein</topology>
    </subcellularLocation>
</comment>
<reference evidence="9 10" key="1">
    <citation type="submission" date="2016-10" db="EMBL/GenBank/DDBJ databases">
        <authorList>
            <person name="de Groot N.N."/>
        </authorList>
    </citation>
    <scope>NUCLEOTIDE SEQUENCE [LARGE SCALE GENOMIC DNA]</scope>
    <source>
        <strain evidence="9 10">Nv1</strain>
    </source>
</reference>
<evidence type="ECO:0000256" key="3">
    <source>
        <dbReference type="ARBA" id="ARBA00005712"/>
    </source>
</evidence>
<dbReference type="CDD" id="cd12152">
    <property type="entry name" value="F1-ATPase_delta"/>
    <property type="match status" value="1"/>
</dbReference>
<dbReference type="OrthoDB" id="8546953at2"/>
<dbReference type="InterPro" id="IPR036771">
    <property type="entry name" value="ATPsynth_dsu/esu_N"/>
</dbReference>
<proteinExistence type="inferred from homology"/>
<keyword evidence="6" id="KW-0472">Membrane</keyword>
<gene>
    <name evidence="9" type="ORF">SAMN05216387_10231</name>
</gene>
<organism evidence="9 10">
    <name type="scientific">Nitrosovibrio tenuis</name>
    <dbReference type="NCBI Taxonomy" id="1233"/>
    <lineage>
        <taxon>Bacteria</taxon>
        <taxon>Pseudomonadati</taxon>
        <taxon>Pseudomonadota</taxon>
        <taxon>Betaproteobacteria</taxon>
        <taxon>Nitrosomonadales</taxon>
        <taxon>Nitrosomonadaceae</taxon>
        <taxon>Nitrosovibrio</taxon>
    </lineage>
</organism>
<dbReference type="InterPro" id="IPR024037">
    <property type="entry name" value="Alt_ATP_synth_F1_esu"/>
</dbReference>
<evidence type="ECO:0000313" key="9">
    <source>
        <dbReference type="EMBL" id="SEK56449.1"/>
    </source>
</evidence>
<dbReference type="RefSeq" id="WP_090826942.1">
    <property type="nucleotide sequence ID" value="NZ_FOBH01000002.1"/>
</dbReference>
<dbReference type="Proteomes" id="UP000198620">
    <property type="component" value="Unassembled WGS sequence"/>
</dbReference>
<evidence type="ECO:0000256" key="2">
    <source>
        <dbReference type="ARBA" id="ARBA00004184"/>
    </source>
</evidence>
<name>A0A1H7I1N9_9PROT</name>
<evidence type="ECO:0000256" key="1">
    <source>
        <dbReference type="ARBA" id="ARBA00003543"/>
    </source>
</evidence>
<dbReference type="AlphaFoldDB" id="A0A1H7I1N9"/>